<keyword evidence="4" id="KW-1185">Reference proteome</keyword>
<dbReference type="Proteomes" id="UP001172457">
    <property type="component" value="Chromosome 4"/>
</dbReference>
<feature type="compositionally biased region" description="Low complexity" evidence="1">
    <location>
        <begin position="51"/>
        <end position="89"/>
    </location>
</feature>
<organism evidence="3 4">
    <name type="scientific">Centaurea solstitialis</name>
    <name type="common">yellow star-thistle</name>
    <dbReference type="NCBI Taxonomy" id="347529"/>
    <lineage>
        <taxon>Eukaryota</taxon>
        <taxon>Viridiplantae</taxon>
        <taxon>Streptophyta</taxon>
        <taxon>Embryophyta</taxon>
        <taxon>Tracheophyta</taxon>
        <taxon>Spermatophyta</taxon>
        <taxon>Magnoliopsida</taxon>
        <taxon>eudicotyledons</taxon>
        <taxon>Gunneridae</taxon>
        <taxon>Pentapetalae</taxon>
        <taxon>asterids</taxon>
        <taxon>campanulids</taxon>
        <taxon>Asterales</taxon>
        <taxon>Asteraceae</taxon>
        <taxon>Carduoideae</taxon>
        <taxon>Cardueae</taxon>
        <taxon>Centaureinae</taxon>
        <taxon>Centaurea</taxon>
    </lineage>
</organism>
<dbReference type="PANTHER" id="PTHR11439">
    <property type="entry name" value="GAG-POL-RELATED RETROTRANSPOSON"/>
    <property type="match status" value="1"/>
</dbReference>
<dbReference type="SUPFAM" id="SSF56672">
    <property type="entry name" value="DNA/RNA polymerases"/>
    <property type="match status" value="1"/>
</dbReference>
<evidence type="ECO:0000256" key="1">
    <source>
        <dbReference type="SAM" id="MobiDB-lite"/>
    </source>
</evidence>
<comment type="caution">
    <text evidence="3">The sequence shown here is derived from an EMBL/GenBank/DDBJ whole genome shotgun (WGS) entry which is preliminary data.</text>
</comment>
<proteinExistence type="predicted"/>
<dbReference type="Pfam" id="PF07727">
    <property type="entry name" value="RVT_2"/>
    <property type="match status" value="1"/>
</dbReference>
<dbReference type="InterPro" id="IPR013103">
    <property type="entry name" value="RVT_2"/>
</dbReference>
<dbReference type="AlphaFoldDB" id="A0AA38SXQ7"/>
<feature type="domain" description="Reverse transcriptase Ty1/copia-type" evidence="2">
    <location>
        <begin position="157"/>
        <end position="399"/>
    </location>
</feature>
<reference evidence="3" key="1">
    <citation type="submission" date="2023-03" db="EMBL/GenBank/DDBJ databases">
        <title>Chromosome-scale reference genome and RAD-based genetic map of yellow starthistle (Centaurea solstitialis) reveal putative structural variation and QTLs associated with invader traits.</title>
        <authorList>
            <person name="Reatini B."/>
            <person name="Cang F.A."/>
            <person name="Jiang Q."/>
            <person name="Mckibben M.T.W."/>
            <person name="Barker M.S."/>
            <person name="Rieseberg L.H."/>
            <person name="Dlugosch K.M."/>
        </authorList>
    </citation>
    <scope>NUCLEOTIDE SEQUENCE</scope>
    <source>
        <strain evidence="3">CAN-66</strain>
        <tissue evidence="3">Leaf</tissue>
    </source>
</reference>
<protein>
    <recommendedName>
        <fullName evidence="2">Reverse transcriptase Ty1/copia-type domain-containing protein</fullName>
    </recommendedName>
</protein>
<evidence type="ECO:0000259" key="2">
    <source>
        <dbReference type="Pfam" id="PF07727"/>
    </source>
</evidence>
<evidence type="ECO:0000313" key="4">
    <source>
        <dbReference type="Proteomes" id="UP001172457"/>
    </source>
</evidence>
<dbReference type="PANTHER" id="PTHR11439:SF489">
    <property type="entry name" value="RNA-DIRECTED DNA POLYMERASE"/>
    <property type="match status" value="1"/>
</dbReference>
<sequence>MLGFFIHDLRLFIKNGGGGWWWWWWWWVVVDSGGGDNGGSLWIPFSIHLTSSPPTSSTTPTTTSHTPDSSTPSSTLPTDQPNPLTSTLPNPTPTPSPPTIHNTRRNPKPNSKYHNSDFKLYTTTTSSFIEPPTITHALKHPSWRHAMQLEFDALKNNNTWTLVPSSHALNLVGSKWVYRIKYYPDGSIDRLKRRLVAKGFTQRPGIDYLETFSPVLKPATLRLILTLAVSQGWVLHQLDINNAFLQGILNEDVFISQPPGFGDPAFPTHVCKLNKAIYGLKQASRAWYDELKSYLVSHGFKPTISDSSLFTLTVGSSPLYILVYVDDIIITGPSASLVTRFIKLLSNKVSLKDLGSLSYFLGVEVLPHPHGLLLSQKKYISDIINKANMSDCRPITTPVTCSETFTLHGAPTYPSPTDYRSIVGALQYLSMTLPDIAFTVNKLSQFMHAPTHQHWTTLKQLLRYLQGTLSKGLLLRKNSPLHLHAFTDADWAGDKDNYRSTTGYVVFLGSNPIAWSSKRQTTLAHSSTEAEFRAVASTTTEVQWLTNLLSELNFKLPLIPVIYCDNLSATTYSANPVFHSRMKHLALDFHFVREKVQNGSLRVTHISGDDQLADVLTKPLLRPRFQLLVSKIGLANSSSILRGNVK</sequence>
<dbReference type="EMBL" id="JARYMX010000004">
    <property type="protein sequence ID" value="KAJ9550633.1"/>
    <property type="molecule type" value="Genomic_DNA"/>
</dbReference>
<feature type="region of interest" description="Disordered" evidence="1">
    <location>
        <begin position="51"/>
        <end position="116"/>
    </location>
</feature>
<dbReference type="InterPro" id="IPR043502">
    <property type="entry name" value="DNA/RNA_pol_sf"/>
</dbReference>
<evidence type="ECO:0000313" key="3">
    <source>
        <dbReference type="EMBL" id="KAJ9550633.1"/>
    </source>
</evidence>
<dbReference type="CDD" id="cd09272">
    <property type="entry name" value="RNase_HI_RT_Ty1"/>
    <property type="match status" value="1"/>
</dbReference>
<accession>A0AA38SXQ7</accession>
<name>A0AA38SXQ7_9ASTR</name>
<gene>
    <name evidence="3" type="ORF">OSB04_014678</name>
</gene>